<dbReference type="Proteomes" id="UP000688137">
    <property type="component" value="Unassembled WGS sequence"/>
</dbReference>
<feature type="signal peptide" evidence="2">
    <location>
        <begin position="1"/>
        <end position="16"/>
    </location>
</feature>
<sequence>MPPKFILLQLLQVVYLQLFENTQFILENEYIQTNLIIIVIPYDIYISKQYQKLSLVQEYNLTEEYKQPLISPSTKLYSLIKSNDQDIDIVQLEDQKLSFLYTIKNYLSNNQLVIQPKNYSISLDQENCFSLYYLNQESYLLICKMQELKIIIQILNLNQQSMEQNFTIKNLTVLDYNPICQIDSKFMFSLLVIFEKNCSNSTFINYLIDTNDQKIINQTSLNMNNYNKSNEFIINIEICSSNILRILTQNQILILNLQTPEYSLYQVASVTNFSNTFINKCTLQQFSFQLEIKNNQLILDQHKINISSEGFIQAILTNKILILHKKDQVIVYFDQDIQIIIKQSFQQFFSLSNLPFVLGVTENGELLAYKIRIPKQSYTNLNSSKIQILQFSRSARLLNQIISSRILDIQVISERSPKLFISEQKEFFQVFKGSRIVFFQSKLQISLPLQVKSIQVNGKSINFKIETQQLNCHIDIRDLEQLYIINLKDDSHLIMFLKNNTTQLIVALCFQERLSIIKKIRIKHGFIKIFIYNTQCFFLVQQNSFKIYYYENMQLNERSYLFYLQIIDANMVDQIKLICLVFKDCTQQCYYTDINEDSPFFQIQSSKLECNGNKQLITEFLFIGEHELFFYNKLSYQEQLIFEETIIKAEVILHHSLILLFTTHEGKLKIKKYSFNNNELQFLYDIPLYTFSLRNPLTYKVKGKFLMVLAETSSFSPVLLIYNFQNTGVNSLIKVIELDKDQINFDFIYGNGMAFYYFYQNAIQIRELDIISVIFENQFVSTNIFNKFDFLFTFGTPISNEIINTNHSYTCFNDDYQIRLIQNDTRSLNSKNVLDMSNIISNINSIEVVQHNYYLLIPPLVFTSEKMICKFYQNKCCINESEIICWLKNERFIQEKNVLIQNYLMIDCNENQYECTIMYKSNQFIYLMNIIFQKDEQSNKSLIIQQNYNSKAPFHEANDIDIRFYNKDLIMLASEGLKKIFVYSRLNIEQLISFNYSKLQNEFLQIQRIKDNNYICLYQYENQIHYTIITINDNNQNQQQQDQQQKELIVDQTCFSIEDLANILNVPLKKLQIQSKIIQITEINFVNDIIMIELLILFEQQLGFILQLKIDINKQEKCYFDILQIIRYPINSYLNLLLYINNDFIIMSITQFENKNIILYDRFQGQTVSLIHSIYMLPDNNYSKIENFNNTHFSLIQQGNQIQEVQIISISKYKLEFLNESNSIATLILKNEVSNFTITVQNINIKIPLNYNIRLIITIINVLLIQFFLLFKKKQKNNAPKK</sequence>
<evidence type="ECO:0000256" key="1">
    <source>
        <dbReference type="SAM" id="Phobius"/>
    </source>
</evidence>
<accession>A0A8S1QES6</accession>
<keyword evidence="1" id="KW-0812">Transmembrane</keyword>
<protein>
    <recommendedName>
        <fullName evidence="5">Transmembrane protein</fullName>
    </recommendedName>
</protein>
<evidence type="ECO:0000313" key="4">
    <source>
        <dbReference type="Proteomes" id="UP000688137"/>
    </source>
</evidence>
<proteinExistence type="predicted"/>
<name>A0A8S1QES6_PARPR</name>
<organism evidence="3 4">
    <name type="scientific">Paramecium primaurelia</name>
    <dbReference type="NCBI Taxonomy" id="5886"/>
    <lineage>
        <taxon>Eukaryota</taxon>
        <taxon>Sar</taxon>
        <taxon>Alveolata</taxon>
        <taxon>Ciliophora</taxon>
        <taxon>Intramacronucleata</taxon>
        <taxon>Oligohymenophorea</taxon>
        <taxon>Peniculida</taxon>
        <taxon>Parameciidae</taxon>
        <taxon>Paramecium</taxon>
    </lineage>
</organism>
<evidence type="ECO:0000313" key="3">
    <source>
        <dbReference type="EMBL" id="CAD8114358.1"/>
    </source>
</evidence>
<keyword evidence="1" id="KW-1133">Transmembrane helix</keyword>
<keyword evidence="4" id="KW-1185">Reference proteome</keyword>
<comment type="caution">
    <text evidence="3">The sequence shown here is derived from an EMBL/GenBank/DDBJ whole genome shotgun (WGS) entry which is preliminary data.</text>
</comment>
<gene>
    <name evidence="3" type="ORF">PPRIM_AZ9-3.1.T1590075</name>
</gene>
<dbReference type="OMA" id="ESYLLIC"/>
<keyword evidence="2" id="KW-0732">Signal</keyword>
<feature type="transmembrane region" description="Helical" evidence="1">
    <location>
        <begin position="1251"/>
        <end position="1271"/>
    </location>
</feature>
<reference evidence="3" key="1">
    <citation type="submission" date="2021-01" db="EMBL/GenBank/DDBJ databases">
        <authorList>
            <consortium name="Genoscope - CEA"/>
            <person name="William W."/>
        </authorList>
    </citation>
    <scope>NUCLEOTIDE SEQUENCE</scope>
</reference>
<keyword evidence="1" id="KW-0472">Membrane</keyword>
<dbReference type="EMBL" id="CAJJDM010000164">
    <property type="protein sequence ID" value="CAD8114358.1"/>
    <property type="molecule type" value="Genomic_DNA"/>
</dbReference>
<feature type="chain" id="PRO_5035946084" description="Transmembrane protein" evidence="2">
    <location>
        <begin position="17"/>
        <end position="1282"/>
    </location>
</feature>
<evidence type="ECO:0008006" key="5">
    <source>
        <dbReference type="Google" id="ProtNLM"/>
    </source>
</evidence>
<evidence type="ECO:0000256" key="2">
    <source>
        <dbReference type="SAM" id="SignalP"/>
    </source>
</evidence>